<proteinExistence type="predicted"/>
<sequence>MKYIQCLLTVAKDAPSQVFIADPPPPESPPMHDLDDLDQIDSMRDRGVILRDWD</sequence>
<keyword evidence="3" id="KW-1185">Reference proteome</keyword>
<evidence type="ECO:0000256" key="1">
    <source>
        <dbReference type="SAM" id="MobiDB-lite"/>
    </source>
</evidence>
<evidence type="ECO:0000313" key="3">
    <source>
        <dbReference type="Proteomes" id="UP000054166"/>
    </source>
</evidence>
<evidence type="ECO:0000313" key="2">
    <source>
        <dbReference type="EMBL" id="KIM79973.1"/>
    </source>
</evidence>
<dbReference type="Proteomes" id="UP000054166">
    <property type="component" value="Unassembled WGS sequence"/>
</dbReference>
<feature type="region of interest" description="Disordered" evidence="1">
    <location>
        <begin position="17"/>
        <end position="37"/>
    </location>
</feature>
<name>A0A0C3B181_PILCF</name>
<dbReference type="HOGENOM" id="CLU_3051178_0_0_1"/>
<accession>A0A0C3B181</accession>
<reference evidence="2 3" key="1">
    <citation type="submission" date="2014-04" db="EMBL/GenBank/DDBJ databases">
        <authorList>
            <consortium name="DOE Joint Genome Institute"/>
            <person name="Kuo A."/>
            <person name="Tarkka M."/>
            <person name="Buscot F."/>
            <person name="Kohler A."/>
            <person name="Nagy L.G."/>
            <person name="Floudas D."/>
            <person name="Copeland A."/>
            <person name="Barry K.W."/>
            <person name="Cichocki N."/>
            <person name="Veneault-Fourrey C."/>
            <person name="LaButti K."/>
            <person name="Lindquist E.A."/>
            <person name="Lipzen A."/>
            <person name="Lundell T."/>
            <person name="Morin E."/>
            <person name="Murat C."/>
            <person name="Sun H."/>
            <person name="Tunlid A."/>
            <person name="Henrissat B."/>
            <person name="Grigoriev I.V."/>
            <person name="Hibbett D.S."/>
            <person name="Martin F."/>
            <person name="Nordberg H.P."/>
            <person name="Cantor M.N."/>
            <person name="Hua S.X."/>
        </authorList>
    </citation>
    <scope>NUCLEOTIDE SEQUENCE [LARGE SCALE GENOMIC DNA]</scope>
    <source>
        <strain evidence="2 3">F 1598</strain>
    </source>
</reference>
<dbReference type="InParanoid" id="A0A0C3B181"/>
<gene>
    <name evidence="2" type="ORF">PILCRDRAFT_9861</name>
</gene>
<dbReference type="AlphaFoldDB" id="A0A0C3B181"/>
<reference evidence="3" key="2">
    <citation type="submission" date="2015-01" db="EMBL/GenBank/DDBJ databases">
        <title>Evolutionary Origins and Diversification of the Mycorrhizal Mutualists.</title>
        <authorList>
            <consortium name="DOE Joint Genome Institute"/>
            <consortium name="Mycorrhizal Genomics Consortium"/>
            <person name="Kohler A."/>
            <person name="Kuo A."/>
            <person name="Nagy L.G."/>
            <person name="Floudas D."/>
            <person name="Copeland A."/>
            <person name="Barry K.W."/>
            <person name="Cichocki N."/>
            <person name="Veneault-Fourrey C."/>
            <person name="LaButti K."/>
            <person name="Lindquist E.A."/>
            <person name="Lipzen A."/>
            <person name="Lundell T."/>
            <person name="Morin E."/>
            <person name="Murat C."/>
            <person name="Riley R."/>
            <person name="Ohm R."/>
            <person name="Sun H."/>
            <person name="Tunlid A."/>
            <person name="Henrissat B."/>
            <person name="Grigoriev I.V."/>
            <person name="Hibbett D.S."/>
            <person name="Martin F."/>
        </authorList>
    </citation>
    <scope>NUCLEOTIDE SEQUENCE [LARGE SCALE GENOMIC DNA]</scope>
    <source>
        <strain evidence="3">F 1598</strain>
    </source>
</reference>
<dbReference type="EMBL" id="KN833006">
    <property type="protein sequence ID" value="KIM79973.1"/>
    <property type="molecule type" value="Genomic_DNA"/>
</dbReference>
<organism evidence="2 3">
    <name type="scientific">Piloderma croceum (strain F 1598)</name>
    <dbReference type="NCBI Taxonomy" id="765440"/>
    <lineage>
        <taxon>Eukaryota</taxon>
        <taxon>Fungi</taxon>
        <taxon>Dikarya</taxon>
        <taxon>Basidiomycota</taxon>
        <taxon>Agaricomycotina</taxon>
        <taxon>Agaricomycetes</taxon>
        <taxon>Agaricomycetidae</taxon>
        <taxon>Atheliales</taxon>
        <taxon>Atheliaceae</taxon>
        <taxon>Piloderma</taxon>
    </lineage>
</organism>
<protein>
    <submittedName>
        <fullName evidence="2">Uncharacterized protein</fullName>
    </submittedName>
</protein>